<evidence type="ECO:0000256" key="1">
    <source>
        <dbReference type="SAM" id="MobiDB-lite"/>
    </source>
</evidence>
<gene>
    <name evidence="2" type="ORF">GCM10025876_19750</name>
</gene>
<feature type="compositionally biased region" description="Basic residues" evidence="1">
    <location>
        <begin position="581"/>
        <end position="591"/>
    </location>
</feature>
<feature type="compositionally biased region" description="Basic residues" evidence="1">
    <location>
        <begin position="537"/>
        <end position="546"/>
    </location>
</feature>
<sequence length="591" mass="59948">MTVRNSGSEPIEGVQLSMSLTREPLTSTDAVAAFLEDPTGVDAREVALTPEEEPAEEDATTDSTEDAEEAPVGETLAAGGAKVMSISADDEALDLPADAWGVYGISLALETPEGSVEVGAAVTTWVDSEVPNLDVAVLAVADGTAEDVAATLDATALDGVAVATDPTALTNALVFDNDLLEREVVRLPSGDPDLTSLAHGDGASILDLAVTEPSGSSILSTGKMPLIAPVQVLDDETLALAQDAGAIAALASRDTVGVEDLGSSLTLAEGSDLPIVSPDPVLSEIVAGGATNPAVDGALVAASALTEGGAALVTLDADGAVTPAGARLVETLLGSPWVTPVSMADLAASAADLDTSVDLPGTRDTENDLPADDVATLTSRLSSLTTLASVTDNPAAAVQEWGAGLVAGVRAAGRNAQALRESSLATALEGAEATLMGVAIAEGSDLNLLADSGDIPITVVNSLDKDVTVTVRLVSNSPNLVVEDSPEITVRGGQEATALVPVSAVSTANVTVVVGLETAEGDQACPVADLRHPRARGLGHRRRRDLHRLAGAPDGRGRHSHHSSRPHRHSPWPIAHSGGAAHRRRRPHRGG</sequence>
<comment type="caution">
    <text evidence="2">The sequence shown here is derived from an EMBL/GenBank/DDBJ whole genome shotgun (WGS) entry which is preliminary data.</text>
</comment>
<proteinExistence type="predicted"/>
<evidence type="ECO:0000313" key="2">
    <source>
        <dbReference type="EMBL" id="GMA35771.1"/>
    </source>
</evidence>
<dbReference type="Pfam" id="PF19516">
    <property type="entry name" value="DUF6049"/>
    <property type="match status" value="1"/>
</dbReference>
<name>A0ABQ6IDN5_9MICO</name>
<feature type="region of interest" description="Disordered" evidence="1">
    <location>
        <begin position="37"/>
        <end position="71"/>
    </location>
</feature>
<reference evidence="3" key="1">
    <citation type="journal article" date="2019" name="Int. J. Syst. Evol. Microbiol.">
        <title>The Global Catalogue of Microorganisms (GCM) 10K type strain sequencing project: providing services to taxonomists for standard genome sequencing and annotation.</title>
        <authorList>
            <consortium name="The Broad Institute Genomics Platform"/>
            <consortium name="The Broad Institute Genome Sequencing Center for Infectious Disease"/>
            <person name="Wu L."/>
            <person name="Ma J."/>
        </authorList>
    </citation>
    <scope>NUCLEOTIDE SEQUENCE [LARGE SCALE GENOMIC DNA]</scope>
    <source>
        <strain evidence="3">NBRC 112299</strain>
    </source>
</reference>
<protein>
    <submittedName>
        <fullName evidence="2">Uncharacterized protein</fullName>
    </submittedName>
</protein>
<dbReference type="Proteomes" id="UP001157125">
    <property type="component" value="Unassembled WGS sequence"/>
</dbReference>
<feature type="region of interest" description="Disordered" evidence="1">
    <location>
        <begin position="1"/>
        <end position="22"/>
    </location>
</feature>
<organism evidence="2 3">
    <name type="scientific">Demequina litorisediminis</name>
    <dbReference type="NCBI Taxonomy" id="1849022"/>
    <lineage>
        <taxon>Bacteria</taxon>
        <taxon>Bacillati</taxon>
        <taxon>Actinomycetota</taxon>
        <taxon>Actinomycetes</taxon>
        <taxon>Micrococcales</taxon>
        <taxon>Demequinaceae</taxon>
        <taxon>Demequina</taxon>
    </lineage>
</organism>
<keyword evidence="3" id="KW-1185">Reference proteome</keyword>
<dbReference type="EMBL" id="BSUN01000001">
    <property type="protein sequence ID" value="GMA35771.1"/>
    <property type="molecule type" value="Genomic_DNA"/>
</dbReference>
<feature type="region of interest" description="Disordered" evidence="1">
    <location>
        <begin position="537"/>
        <end position="591"/>
    </location>
</feature>
<dbReference type="InterPro" id="IPR046112">
    <property type="entry name" value="DUF6049"/>
</dbReference>
<feature type="compositionally biased region" description="Basic residues" evidence="1">
    <location>
        <begin position="558"/>
        <end position="570"/>
    </location>
</feature>
<accession>A0ABQ6IDN5</accession>
<evidence type="ECO:0000313" key="3">
    <source>
        <dbReference type="Proteomes" id="UP001157125"/>
    </source>
</evidence>
<feature type="compositionally biased region" description="Acidic residues" evidence="1">
    <location>
        <begin position="50"/>
        <end position="71"/>
    </location>
</feature>